<feature type="transmembrane region" description="Helical" evidence="1">
    <location>
        <begin position="35"/>
        <end position="56"/>
    </location>
</feature>
<name>A0A5C8NNK6_9BACI</name>
<evidence type="ECO:0000313" key="2">
    <source>
        <dbReference type="EMBL" id="TXL62485.1"/>
    </source>
</evidence>
<comment type="caution">
    <text evidence="2">The sequence shown here is derived from an EMBL/GenBank/DDBJ whole genome shotgun (WGS) entry which is preliminary data.</text>
</comment>
<accession>A0A5C8NNK6</accession>
<keyword evidence="1" id="KW-0812">Transmembrane</keyword>
<sequence>MGVIFPILIVVSLVLYIYYKVAILKTKDGLTQKYFNGRSHSCLGIFIFAFGINQYLFYETKISLFIGIIFLLIGGAQTIHGFKVSKHYQNEWKRLHPEGK</sequence>
<feature type="transmembrane region" description="Helical" evidence="1">
    <location>
        <begin position="62"/>
        <end position="84"/>
    </location>
</feature>
<evidence type="ECO:0008006" key="4">
    <source>
        <dbReference type="Google" id="ProtNLM"/>
    </source>
</evidence>
<reference evidence="2 3" key="1">
    <citation type="submission" date="2019-06" db="EMBL/GenBank/DDBJ databases">
        <title>Cerasibacillus sp. nov., isolated from maize field.</title>
        <authorList>
            <person name="Lin S.-Y."/>
            <person name="Tsai C.-F."/>
            <person name="Young C.-C."/>
        </authorList>
    </citation>
    <scope>NUCLEOTIDE SEQUENCE [LARGE SCALE GENOMIC DNA]</scope>
    <source>
        <strain evidence="2 3">CC-CFT480</strain>
    </source>
</reference>
<dbReference type="Proteomes" id="UP000321574">
    <property type="component" value="Unassembled WGS sequence"/>
</dbReference>
<evidence type="ECO:0000256" key="1">
    <source>
        <dbReference type="SAM" id="Phobius"/>
    </source>
</evidence>
<feature type="transmembrane region" description="Helical" evidence="1">
    <location>
        <begin position="6"/>
        <end position="23"/>
    </location>
</feature>
<keyword evidence="1" id="KW-1133">Transmembrane helix</keyword>
<gene>
    <name evidence="2" type="ORF">FHP05_11805</name>
</gene>
<dbReference type="RefSeq" id="WP_147668490.1">
    <property type="nucleotide sequence ID" value="NZ_VDUW01000009.1"/>
</dbReference>
<evidence type="ECO:0000313" key="3">
    <source>
        <dbReference type="Proteomes" id="UP000321574"/>
    </source>
</evidence>
<protein>
    <recommendedName>
        <fullName evidence="4">YtpI-like protein</fullName>
    </recommendedName>
</protein>
<proteinExistence type="predicted"/>
<organism evidence="2 3">
    <name type="scientific">Cerasibacillus terrae</name>
    <dbReference type="NCBI Taxonomy" id="2498845"/>
    <lineage>
        <taxon>Bacteria</taxon>
        <taxon>Bacillati</taxon>
        <taxon>Bacillota</taxon>
        <taxon>Bacilli</taxon>
        <taxon>Bacillales</taxon>
        <taxon>Bacillaceae</taxon>
        <taxon>Cerasibacillus</taxon>
    </lineage>
</organism>
<dbReference type="OrthoDB" id="2453019at2"/>
<dbReference type="Pfam" id="PF14007">
    <property type="entry name" value="YtpI"/>
    <property type="match status" value="1"/>
</dbReference>
<keyword evidence="1" id="KW-0472">Membrane</keyword>
<dbReference type="AlphaFoldDB" id="A0A5C8NNK6"/>
<keyword evidence="3" id="KW-1185">Reference proteome</keyword>
<dbReference type="InterPro" id="IPR025618">
    <property type="entry name" value="YtpI"/>
</dbReference>
<dbReference type="EMBL" id="VDUW01000009">
    <property type="protein sequence ID" value="TXL62485.1"/>
    <property type="molecule type" value="Genomic_DNA"/>
</dbReference>